<accession>A0A656IAE4</accession>
<dbReference type="AlphaFoldDB" id="A0A656IAE4"/>
<sequence length="55" mass="6006">MTKAASTTKKPCKQHTPEFRDEALKLANALGWLRLPASLTCMNRSSTTGEANSKI</sequence>
<proteinExistence type="predicted"/>
<feature type="non-terminal residue" evidence="1">
    <location>
        <position position="55"/>
    </location>
</feature>
<reference evidence="1 2" key="1">
    <citation type="submission" date="2013-04" db="EMBL/GenBank/DDBJ databases">
        <authorList>
            <person name="McClelland M."/>
            <person name="Porwollik S."/>
            <person name="Desai P."/>
            <person name="Cheng P."/>
            <person name="Wollam A."/>
            <person name="Pepin K."/>
            <person name="Palsikar V.B."/>
            <person name="Fulton L."/>
            <person name="Fulton R."/>
            <person name="Delehaunty K."/>
            <person name="Fronick C."/>
            <person name="Godfrey J."/>
            <person name="Waligorski J."/>
            <person name="Appelbaum E."/>
            <person name="Tomlinson C."/>
            <person name="Warren W."/>
            <person name="Sodergren E."/>
            <person name="Weinstock G."/>
            <person name="Wilson R.K."/>
        </authorList>
    </citation>
    <scope>NUCLEOTIDE SEQUENCE [LARGE SCALE GENOMIC DNA]</scope>
    <source>
        <strain evidence="1 2">2009K0958</strain>
    </source>
</reference>
<organism evidence="1 2">
    <name type="scientific">Salmonella enteritidis (strain 2009K0958)</name>
    <dbReference type="NCBI Taxonomy" id="1192586"/>
    <lineage>
        <taxon>Bacteria</taxon>
        <taxon>Pseudomonadati</taxon>
        <taxon>Pseudomonadota</taxon>
        <taxon>Gammaproteobacteria</taxon>
        <taxon>Enterobacterales</taxon>
        <taxon>Enterobacteriaceae</taxon>
        <taxon>Salmonella</taxon>
    </lineage>
</organism>
<comment type="caution">
    <text evidence="1">The sequence shown here is derived from an EMBL/GenBank/DDBJ whole genome shotgun (WGS) entry which is preliminary data.</text>
</comment>
<name>A0A656IAE4_SALE2</name>
<gene>
    <name evidence="1" type="ORF">A673_04534</name>
</gene>
<protein>
    <recommendedName>
        <fullName evidence="3">Transposase</fullName>
    </recommendedName>
</protein>
<dbReference type="EMBL" id="ATFT01000131">
    <property type="protein sequence ID" value="EPI63915.1"/>
    <property type="molecule type" value="Genomic_DNA"/>
</dbReference>
<evidence type="ECO:0008006" key="3">
    <source>
        <dbReference type="Google" id="ProtNLM"/>
    </source>
</evidence>
<dbReference type="Proteomes" id="UP000014535">
    <property type="component" value="Unassembled WGS sequence"/>
</dbReference>
<evidence type="ECO:0000313" key="2">
    <source>
        <dbReference type="Proteomes" id="UP000014535"/>
    </source>
</evidence>
<evidence type="ECO:0000313" key="1">
    <source>
        <dbReference type="EMBL" id="EPI63915.1"/>
    </source>
</evidence>